<comment type="caution">
    <text evidence="18">The sequence shown here is derived from an EMBL/GenBank/DDBJ whole genome shotgun (WGS) entry which is preliminary data.</text>
</comment>
<protein>
    <recommendedName>
        <fullName evidence="17">FCP1 homology domain-containing protein</fullName>
    </recommendedName>
</protein>
<evidence type="ECO:0000256" key="14">
    <source>
        <dbReference type="SAM" id="Coils"/>
    </source>
</evidence>
<keyword evidence="4" id="KW-0813">Transport</keyword>
<accession>A0ABD2PF67</accession>
<evidence type="ECO:0000256" key="8">
    <source>
        <dbReference type="ARBA" id="ARBA00022946"/>
    </source>
</evidence>
<proteinExistence type="inferred from homology"/>
<evidence type="ECO:0000256" key="11">
    <source>
        <dbReference type="ARBA" id="ARBA00023128"/>
    </source>
</evidence>
<evidence type="ECO:0000256" key="16">
    <source>
        <dbReference type="SAM" id="Phobius"/>
    </source>
</evidence>
<keyword evidence="5 16" id="KW-0812">Transmembrane</keyword>
<evidence type="ECO:0000256" key="1">
    <source>
        <dbReference type="ARBA" id="ARBA00002959"/>
    </source>
</evidence>
<feature type="coiled-coil region" evidence="14">
    <location>
        <begin position="396"/>
        <end position="444"/>
    </location>
</feature>
<dbReference type="Pfam" id="PF03031">
    <property type="entry name" value="NIF"/>
    <property type="match status" value="1"/>
</dbReference>
<evidence type="ECO:0000256" key="12">
    <source>
        <dbReference type="ARBA" id="ARBA00023136"/>
    </source>
</evidence>
<keyword evidence="9 16" id="KW-1133">Transmembrane helix</keyword>
<keyword evidence="10" id="KW-0811">Translocation</keyword>
<reference evidence="18 19" key="1">
    <citation type="journal article" date="2021" name="BMC Biol.">
        <title>Horizontally acquired antibacterial genes associated with adaptive radiation of ladybird beetles.</title>
        <authorList>
            <person name="Li H.S."/>
            <person name="Tang X.F."/>
            <person name="Huang Y.H."/>
            <person name="Xu Z.Y."/>
            <person name="Chen M.L."/>
            <person name="Du X.Y."/>
            <person name="Qiu B.Y."/>
            <person name="Chen P.T."/>
            <person name="Zhang W."/>
            <person name="Slipinski A."/>
            <person name="Escalona H.E."/>
            <person name="Waterhouse R.M."/>
            <person name="Zwick A."/>
            <person name="Pang H."/>
        </authorList>
    </citation>
    <scope>NUCLEOTIDE SEQUENCE [LARGE SCALE GENOMIC DNA]</scope>
    <source>
        <strain evidence="18">SYSU2018</strain>
    </source>
</reference>
<name>A0ABD2PF67_9CUCU</name>
<evidence type="ECO:0000256" key="13">
    <source>
        <dbReference type="ARBA" id="ARBA00061911"/>
    </source>
</evidence>
<keyword evidence="8" id="KW-0809">Transit peptide</keyword>
<comment type="similarity">
    <text evidence="3">Belongs to the TIM50 family.</text>
</comment>
<dbReference type="PANTHER" id="PTHR12210">
    <property type="entry name" value="DULLARD PROTEIN PHOSPHATASE"/>
    <property type="match status" value="1"/>
</dbReference>
<dbReference type="InterPro" id="IPR036412">
    <property type="entry name" value="HAD-like_sf"/>
</dbReference>
<keyword evidence="12 16" id="KW-0472">Membrane</keyword>
<dbReference type="AlphaFoldDB" id="A0ABD2PF67"/>
<dbReference type="InterPro" id="IPR004274">
    <property type="entry name" value="FCP1_dom"/>
</dbReference>
<evidence type="ECO:0000256" key="15">
    <source>
        <dbReference type="SAM" id="MobiDB-lite"/>
    </source>
</evidence>
<dbReference type="Proteomes" id="UP001516400">
    <property type="component" value="Unassembled WGS sequence"/>
</dbReference>
<evidence type="ECO:0000313" key="18">
    <source>
        <dbReference type="EMBL" id="KAL3289392.1"/>
    </source>
</evidence>
<dbReference type="Gene3D" id="3.40.50.1000">
    <property type="entry name" value="HAD superfamily/HAD-like"/>
    <property type="match status" value="1"/>
</dbReference>
<evidence type="ECO:0000256" key="6">
    <source>
        <dbReference type="ARBA" id="ARBA00022792"/>
    </source>
</evidence>
<dbReference type="SMART" id="SM00577">
    <property type="entry name" value="CPDc"/>
    <property type="match status" value="1"/>
</dbReference>
<feature type="region of interest" description="Disordered" evidence="15">
    <location>
        <begin position="152"/>
        <end position="171"/>
    </location>
</feature>
<feature type="domain" description="FCP1 homology" evidence="17">
    <location>
        <begin position="637"/>
        <end position="769"/>
    </location>
</feature>
<dbReference type="GO" id="GO:0005743">
    <property type="term" value="C:mitochondrial inner membrane"/>
    <property type="evidence" value="ECO:0007669"/>
    <property type="project" value="UniProtKB-SubCell"/>
</dbReference>
<comment type="function">
    <text evidence="1">Essential component of the TIM23 complex, a complex that mediates the translocation of transit peptide-containing proteins across the mitochondrial inner membrane.</text>
</comment>
<evidence type="ECO:0000256" key="3">
    <source>
        <dbReference type="ARBA" id="ARBA00006344"/>
    </source>
</evidence>
<dbReference type="EMBL" id="JABFTP020000186">
    <property type="protein sequence ID" value="KAL3289392.1"/>
    <property type="molecule type" value="Genomic_DNA"/>
</dbReference>
<keyword evidence="7" id="KW-0653">Protein transport</keyword>
<evidence type="ECO:0000256" key="2">
    <source>
        <dbReference type="ARBA" id="ARBA00004434"/>
    </source>
</evidence>
<evidence type="ECO:0000256" key="10">
    <source>
        <dbReference type="ARBA" id="ARBA00023010"/>
    </source>
</evidence>
<feature type="compositionally biased region" description="Basic and acidic residues" evidence="15">
    <location>
        <begin position="153"/>
        <end position="162"/>
    </location>
</feature>
<gene>
    <name evidence="18" type="ORF">HHI36_022822</name>
</gene>
<evidence type="ECO:0000256" key="4">
    <source>
        <dbReference type="ARBA" id="ARBA00022448"/>
    </source>
</evidence>
<keyword evidence="19" id="KW-1185">Reference proteome</keyword>
<dbReference type="InterPro" id="IPR050365">
    <property type="entry name" value="TIM50"/>
</dbReference>
<feature type="region of interest" description="Disordered" evidence="15">
    <location>
        <begin position="530"/>
        <end position="550"/>
    </location>
</feature>
<evidence type="ECO:0000256" key="7">
    <source>
        <dbReference type="ARBA" id="ARBA00022927"/>
    </source>
</evidence>
<keyword evidence="14" id="KW-0175">Coiled coil</keyword>
<dbReference type="PROSITE" id="PS50969">
    <property type="entry name" value="FCP1"/>
    <property type="match status" value="1"/>
</dbReference>
<keyword evidence="11" id="KW-0496">Mitochondrion</keyword>
<evidence type="ECO:0000259" key="17">
    <source>
        <dbReference type="PROSITE" id="PS50969"/>
    </source>
</evidence>
<dbReference type="GO" id="GO:0015031">
    <property type="term" value="P:protein transport"/>
    <property type="evidence" value="ECO:0007669"/>
    <property type="project" value="UniProtKB-KW"/>
</dbReference>
<evidence type="ECO:0000256" key="9">
    <source>
        <dbReference type="ARBA" id="ARBA00022989"/>
    </source>
</evidence>
<evidence type="ECO:0000313" key="19">
    <source>
        <dbReference type="Proteomes" id="UP001516400"/>
    </source>
</evidence>
<dbReference type="FunFam" id="3.40.50.1000:FF:000019">
    <property type="entry name" value="Mitochondrial import inner membrane translocase subunit TIM50"/>
    <property type="match status" value="1"/>
</dbReference>
<evidence type="ECO:0000256" key="5">
    <source>
        <dbReference type="ARBA" id="ARBA00022692"/>
    </source>
</evidence>
<organism evidence="18 19">
    <name type="scientific">Cryptolaemus montrouzieri</name>
    <dbReference type="NCBI Taxonomy" id="559131"/>
    <lineage>
        <taxon>Eukaryota</taxon>
        <taxon>Metazoa</taxon>
        <taxon>Ecdysozoa</taxon>
        <taxon>Arthropoda</taxon>
        <taxon>Hexapoda</taxon>
        <taxon>Insecta</taxon>
        <taxon>Pterygota</taxon>
        <taxon>Neoptera</taxon>
        <taxon>Endopterygota</taxon>
        <taxon>Coleoptera</taxon>
        <taxon>Polyphaga</taxon>
        <taxon>Cucujiformia</taxon>
        <taxon>Coccinelloidea</taxon>
        <taxon>Coccinellidae</taxon>
        <taxon>Scymninae</taxon>
        <taxon>Scymnini</taxon>
        <taxon>Cryptolaemus</taxon>
    </lineage>
</organism>
<dbReference type="InterPro" id="IPR023214">
    <property type="entry name" value="HAD_sf"/>
</dbReference>
<feature type="transmembrane region" description="Helical" evidence="16">
    <location>
        <begin position="279"/>
        <end position="301"/>
    </location>
</feature>
<dbReference type="CDD" id="cd07521">
    <property type="entry name" value="HAD_FCP1-like"/>
    <property type="match status" value="1"/>
</dbReference>
<comment type="subunit">
    <text evidence="13">Component of the TIM23 complex at least composed of Tim23, Tim17 (Tim17a1, Tim17a2 or Tim17b1) and a Tim50.</text>
</comment>
<sequence>MSPNQRRFEDQGNPKETPIEVTKYLKYSSEDILSRMLTWQLQRHAKKRTNSKLNKDYSTAKPFSNKLSIRFLHQYKVFNKNMEHINKDTQDSETSSTSSWILLNTDEVTEDLSAEKIKEGTLADAIQKLCENESKNSQSDIESDGISIISEGELSHDGKSDDDNAIFSSDEKCEDNDILENKEEILELKQKELEICLEGTELDKSDDIETRKEETLIEEEIVFSGETFYRKDDDKTLTEDGEIDNIRSENTLAAQTDTVESSNFGYSNEVTQLYDYRRLLTWPSVLCTSVVILAVLIFPYFSSKIENNVMDQPDLEQYDKHLLPDKEILDVDPLLPCREIHKNDNLYRDHNIKKCVKKMLKQIKNAKNYQISRELKFLDREIDKRRSQDKQEEFNATSEKEKLHQLKKELSHKEKDLLQKEKVLKEWEDQLIEKEKKILQEDKESKKYLKEEKLRENIKRKGDFDDDLQKHKLIKNKKQKNFRYVVEENSKENILNKNRTRILDDDNVTVADQKAKEIKSPLGSLIAKDKEVVENPTNDADDDEEEAKKKRQQSWKTMKITLSIFGITFTCLGGYLIFSLGAPPTDPDQLNLHADIEDKPIWQQYLIRTYRELYFYTRLIQEPSRQKLLPDPLQYPYLQPKYTLVLEITDVLVHPDWTYNTGWRFKKRPGLDYFLESLHGVYEIVVYTAEQGMTLFPLCEAIDPKNIIAYKLPRDTTYFSGGYHVKSLDKLNRDLSKVIAIDWQPKNLKFHPENLLALKDGMGLTVIRQ</sequence>
<keyword evidence="6" id="KW-0999">Mitochondrion inner membrane</keyword>
<comment type="subcellular location">
    <subcellularLocation>
        <location evidence="2">Mitochondrion inner membrane</location>
        <topology evidence="2">Single-pass membrane protein</topology>
    </subcellularLocation>
</comment>
<feature type="transmembrane region" description="Helical" evidence="16">
    <location>
        <begin position="560"/>
        <end position="582"/>
    </location>
</feature>
<dbReference type="SUPFAM" id="SSF56784">
    <property type="entry name" value="HAD-like"/>
    <property type="match status" value="1"/>
</dbReference>